<dbReference type="InterPro" id="IPR000048">
    <property type="entry name" value="IQ_motif_EF-hand-BS"/>
</dbReference>
<dbReference type="PROSITE" id="PS51456">
    <property type="entry name" value="MYOSIN_MOTOR"/>
    <property type="match status" value="1"/>
</dbReference>
<evidence type="ECO:0000256" key="12">
    <source>
        <dbReference type="SAM" id="MobiDB-lite"/>
    </source>
</evidence>
<dbReference type="Pfam" id="PF00063">
    <property type="entry name" value="Myosin_head"/>
    <property type="match status" value="1"/>
</dbReference>
<dbReference type="Gene3D" id="1.20.120.720">
    <property type="entry name" value="Myosin VI head, motor domain, U50 subdomain"/>
    <property type="match status" value="1"/>
</dbReference>
<dbReference type="EMBL" id="JARAOO010000004">
    <property type="protein sequence ID" value="KAJ7972686.1"/>
    <property type="molecule type" value="Genomic_DNA"/>
</dbReference>
<evidence type="ECO:0000259" key="13">
    <source>
        <dbReference type="PROSITE" id="PS51456"/>
    </source>
</evidence>
<dbReference type="GO" id="GO:0005524">
    <property type="term" value="F:ATP binding"/>
    <property type="evidence" value="ECO:0007669"/>
    <property type="project" value="UniProtKB-UniRule"/>
</dbReference>
<dbReference type="SUPFAM" id="SSF52540">
    <property type="entry name" value="P-loop containing nucleoside triphosphate hydrolases"/>
    <property type="match status" value="2"/>
</dbReference>
<evidence type="ECO:0000256" key="2">
    <source>
        <dbReference type="ARBA" id="ARBA00022737"/>
    </source>
</evidence>
<dbReference type="PROSITE" id="PS51844">
    <property type="entry name" value="SH3_LIKE"/>
    <property type="match status" value="1"/>
</dbReference>
<dbReference type="GO" id="GO:0016020">
    <property type="term" value="C:membrane"/>
    <property type="evidence" value="ECO:0007669"/>
    <property type="project" value="TreeGrafter"/>
</dbReference>
<name>A0AAD7Q0S7_QUISA</name>
<dbReference type="FunFam" id="1.10.10.820:FF:000001">
    <property type="entry name" value="Myosin heavy chain"/>
    <property type="match status" value="1"/>
</dbReference>
<gene>
    <name evidence="15" type="ORF">O6P43_010538</name>
</gene>
<evidence type="ECO:0000256" key="10">
    <source>
        <dbReference type="PROSITE-ProRule" id="PRU00782"/>
    </source>
</evidence>
<dbReference type="FunFam" id="1.20.120.720:FF:000011">
    <property type="entry name" value="Myosin 2"/>
    <property type="match status" value="1"/>
</dbReference>
<accession>A0AAD7Q0S7</accession>
<dbReference type="GO" id="GO:0016459">
    <property type="term" value="C:myosin complex"/>
    <property type="evidence" value="ECO:0007669"/>
    <property type="project" value="UniProtKB-KW"/>
</dbReference>
<dbReference type="GO" id="GO:0030048">
    <property type="term" value="P:actin filament-based movement"/>
    <property type="evidence" value="ECO:0007669"/>
    <property type="project" value="UniProtKB-ARBA"/>
</dbReference>
<keyword evidence="6 11" id="KW-0175">Coiled coil</keyword>
<dbReference type="GO" id="GO:0000146">
    <property type="term" value="F:microfilament motor activity"/>
    <property type="evidence" value="ECO:0007669"/>
    <property type="project" value="TreeGrafter"/>
</dbReference>
<organism evidence="15 16">
    <name type="scientific">Quillaja saponaria</name>
    <name type="common">Soap bark tree</name>
    <dbReference type="NCBI Taxonomy" id="32244"/>
    <lineage>
        <taxon>Eukaryota</taxon>
        <taxon>Viridiplantae</taxon>
        <taxon>Streptophyta</taxon>
        <taxon>Embryophyta</taxon>
        <taxon>Tracheophyta</taxon>
        <taxon>Spermatophyta</taxon>
        <taxon>Magnoliopsida</taxon>
        <taxon>eudicotyledons</taxon>
        <taxon>Gunneridae</taxon>
        <taxon>Pentapetalae</taxon>
        <taxon>rosids</taxon>
        <taxon>fabids</taxon>
        <taxon>Fabales</taxon>
        <taxon>Quillajaceae</taxon>
        <taxon>Quillaja</taxon>
    </lineage>
</organism>
<dbReference type="GO" id="GO:0007015">
    <property type="term" value="P:actin filament organization"/>
    <property type="evidence" value="ECO:0007669"/>
    <property type="project" value="TreeGrafter"/>
</dbReference>
<keyword evidence="16" id="KW-1185">Reference proteome</keyword>
<dbReference type="Pfam" id="PF00612">
    <property type="entry name" value="IQ"/>
    <property type="match status" value="3"/>
</dbReference>
<dbReference type="GO" id="GO:0051015">
    <property type="term" value="F:actin filament binding"/>
    <property type="evidence" value="ECO:0007669"/>
    <property type="project" value="TreeGrafter"/>
</dbReference>
<dbReference type="Pfam" id="PF02736">
    <property type="entry name" value="Myosin_N"/>
    <property type="match status" value="1"/>
</dbReference>
<feature type="region of interest" description="Actin-binding" evidence="10">
    <location>
        <begin position="635"/>
        <end position="657"/>
    </location>
</feature>
<keyword evidence="9 10" id="KW-0009">Actin-binding</keyword>
<evidence type="ECO:0000256" key="6">
    <source>
        <dbReference type="ARBA" id="ARBA00023054"/>
    </source>
</evidence>
<evidence type="ECO:0000313" key="16">
    <source>
        <dbReference type="Proteomes" id="UP001163823"/>
    </source>
</evidence>
<dbReference type="InterPro" id="IPR036961">
    <property type="entry name" value="Kinesin_motor_dom_sf"/>
</dbReference>
<keyword evidence="2" id="KW-0677">Repeat</keyword>
<dbReference type="Gene3D" id="1.10.10.820">
    <property type="match status" value="1"/>
</dbReference>
<evidence type="ECO:0000256" key="3">
    <source>
        <dbReference type="ARBA" id="ARBA00022741"/>
    </source>
</evidence>
<comment type="caution">
    <text evidence="15">The sequence shown here is derived from an EMBL/GenBank/DDBJ whole genome shotgun (WGS) entry which is preliminary data.</text>
</comment>
<dbReference type="CDD" id="cd01384">
    <property type="entry name" value="MYSc_Myo11"/>
    <property type="match status" value="1"/>
</dbReference>
<protein>
    <submittedName>
        <fullName evidence="15">Myosin</fullName>
    </submittedName>
</protein>
<keyword evidence="7 10" id="KW-0518">Myosin</keyword>
<dbReference type="SMART" id="SM00015">
    <property type="entry name" value="IQ"/>
    <property type="match status" value="5"/>
</dbReference>
<feature type="compositionally biased region" description="Polar residues" evidence="12">
    <location>
        <begin position="910"/>
        <end position="926"/>
    </location>
</feature>
<dbReference type="PRINTS" id="PR00193">
    <property type="entry name" value="MYOSINHEAVY"/>
</dbReference>
<dbReference type="PANTHER" id="PTHR13140">
    <property type="entry name" value="MYOSIN"/>
    <property type="match status" value="1"/>
</dbReference>
<dbReference type="PROSITE" id="PS50096">
    <property type="entry name" value="IQ"/>
    <property type="match status" value="3"/>
</dbReference>
<keyword evidence="5" id="KW-0112">Calmodulin-binding</keyword>
<dbReference type="PANTHER" id="PTHR13140:SF766">
    <property type="entry name" value="MYOSIN MOTOR DOMAIN PROTEIN AND DIL DOMAIN PROTEIN"/>
    <property type="match status" value="1"/>
</dbReference>
<dbReference type="KEGG" id="qsa:O6P43_010538"/>
<dbReference type="GO" id="GO:0005737">
    <property type="term" value="C:cytoplasm"/>
    <property type="evidence" value="ECO:0007669"/>
    <property type="project" value="TreeGrafter"/>
</dbReference>
<evidence type="ECO:0000256" key="1">
    <source>
        <dbReference type="ARBA" id="ARBA00008049"/>
    </source>
</evidence>
<dbReference type="Proteomes" id="UP001163823">
    <property type="component" value="Chromosome 4"/>
</dbReference>
<keyword evidence="8 10" id="KW-0505">Motor protein</keyword>
<evidence type="ECO:0000256" key="4">
    <source>
        <dbReference type="ARBA" id="ARBA00022840"/>
    </source>
</evidence>
<dbReference type="Gene3D" id="6.20.240.20">
    <property type="match status" value="1"/>
</dbReference>
<comment type="similarity">
    <text evidence="1">Belongs to the TRAFAC class myosin-kinesin ATPase superfamily. Myosin family. Plant myosin class XI subfamily.</text>
</comment>
<evidence type="ECO:0000256" key="7">
    <source>
        <dbReference type="ARBA" id="ARBA00023123"/>
    </source>
</evidence>
<evidence type="ECO:0000256" key="9">
    <source>
        <dbReference type="ARBA" id="ARBA00023203"/>
    </source>
</evidence>
<evidence type="ECO:0000259" key="14">
    <source>
        <dbReference type="PROSITE" id="PS51844"/>
    </source>
</evidence>
<dbReference type="Gene3D" id="3.40.850.10">
    <property type="entry name" value="Kinesin motor domain"/>
    <property type="match status" value="1"/>
</dbReference>
<evidence type="ECO:0000256" key="5">
    <source>
        <dbReference type="ARBA" id="ARBA00022860"/>
    </source>
</evidence>
<feature type="domain" description="Myosin motor" evidence="13">
    <location>
        <begin position="84"/>
        <end position="754"/>
    </location>
</feature>
<dbReference type="FunFam" id="1.20.58.530:FF:000002">
    <property type="entry name" value="Class V myosin"/>
    <property type="match status" value="1"/>
</dbReference>
<keyword evidence="4 10" id="KW-0067">ATP-binding</keyword>
<evidence type="ECO:0000256" key="8">
    <source>
        <dbReference type="ARBA" id="ARBA00023175"/>
    </source>
</evidence>
<feature type="region of interest" description="Disordered" evidence="12">
    <location>
        <begin position="893"/>
        <end position="927"/>
    </location>
</feature>
<dbReference type="Gene3D" id="1.20.5.190">
    <property type="match status" value="3"/>
</dbReference>
<proteinExistence type="inferred from homology"/>
<evidence type="ECO:0000256" key="11">
    <source>
        <dbReference type="SAM" id="Coils"/>
    </source>
</evidence>
<dbReference type="SMART" id="SM00242">
    <property type="entry name" value="MYSc"/>
    <property type="match status" value="1"/>
</dbReference>
<dbReference type="GO" id="GO:0005516">
    <property type="term" value="F:calmodulin binding"/>
    <property type="evidence" value="ECO:0007669"/>
    <property type="project" value="UniProtKB-KW"/>
</dbReference>
<dbReference type="InterPro" id="IPR004009">
    <property type="entry name" value="SH3_Myosin"/>
</dbReference>
<dbReference type="InterPro" id="IPR036018">
    <property type="entry name" value="MYSc_Myo11"/>
</dbReference>
<keyword evidence="3 10" id="KW-0547">Nucleotide-binding</keyword>
<dbReference type="AlphaFoldDB" id="A0AAD7Q0S7"/>
<dbReference type="InterPro" id="IPR001609">
    <property type="entry name" value="Myosin_head_motor_dom-like"/>
</dbReference>
<dbReference type="Gene3D" id="1.20.58.530">
    <property type="match status" value="1"/>
</dbReference>
<feature type="binding site" evidence="10">
    <location>
        <begin position="178"/>
        <end position="185"/>
    </location>
    <ligand>
        <name>ATP</name>
        <dbReference type="ChEBI" id="CHEBI:30616"/>
    </ligand>
</feature>
<feature type="domain" description="Myosin N-terminal SH3-like" evidence="14">
    <location>
        <begin position="30"/>
        <end position="79"/>
    </location>
</feature>
<evidence type="ECO:0000313" key="15">
    <source>
        <dbReference type="EMBL" id="KAJ7972686.1"/>
    </source>
</evidence>
<reference evidence="15" key="1">
    <citation type="journal article" date="2023" name="Science">
        <title>Elucidation of the pathway for biosynthesis of saponin adjuvants from the soapbark tree.</title>
        <authorList>
            <person name="Reed J."/>
            <person name="Orme A."/>
            <person name="El-Demerdash A."/>
            <person name="Owen C."/>
            <person name="Martin L.B.B."/>
            <person name="Misra R.C."/>
            <person name="Kikuchi S."/>
            <person name="Rejzek M."/>
            <person name="Martin A.C."/>
            <person name="Harkess A."/>
            <person name="Leebens-Mack J."/>
            <person name="Louveau T."/>
            <person name="Stephenson M.J."/>
            <person name="Osbourn A."/>
        </authorList>
    </citation>
    <scope>NUCLEOTIDE SEQUENCE</scope>
    <source>
        <strain evidence="15">S10</strain>
    </source>
</reference>
<dbReference type="InterPro" id="IPR027417">
    <property type="entry name" value="P-loop_NTPase"/>
</dbReference>
<feature type="coiled-coil region" evidence="11">
    <location>
        <begin position="971"/>
        <end position="1026"/>
    </location>
</feature>
<sequence length="1124" mass="127187">MGLLEYLKRYFYAWQAPYLRIRMGLPENIIVGSHIWLGDTELVWIDGEVLNINGEDAEIQTSDGKRVVANLGKLYPKDMDAPAAGVDDMTKLSYLHEPGVLHNLETRYEINEIYTYTGNILIAINPFQSLPHLYDAYTMKRYKGAPVGELSPHVFAIADSAYREMITEGKNNSILVSGESGAGKTETTKMLMRYLAYLGGHSTAEGRTVEKQVLESNPVLEAFGNAKTVRNNNSSRFGKFVQIQFDKYGRISGAAIRTYLLEKSRVCQISDPERNYHCFYLLCAAPLEEREKYKLGDPKLFHYLNQSNCYELVGVNDAHDYLTTKRAMDILGISQSEQDSIFRIVAAILHLGNIKFAKGEESDSSVVEDEESKFHLQMTAKLLMCDPFALEDALCKRVMITPEEIIKRTLDPIAATVSRDGLAKTIYSRLFDWLVDKINVSIGQDPTSKCLIGVLDIYGFESFKTNSFEQFCINFTNEKLQQHFNQHVFKMEQEEYTREGIDWSYLEFVDNQDVLDLIEKKPGGIIALLDEACMFPKSTYETFSQKLYQTFKDHKRFIKPKLARSNFTIVHYAGEVQYQSDQFLDKNKDYVVPEHQDLLSASNCAFVSGLFPPLSEDKAKSSKFSSIGSRFKLQLQQLMETLNSTEPHYIRCVKPNNLLKPSIFENMNVMQQLRSGGVLEAVRIKCAGYPTHRTFHDFLTRFHILAPEVFQGSFEEKDTCRKILEKIGLTDYQIGETKVFLRAGQMAELDARRAGVFSKSATIIQRQSKAHTDRKMFVTFRKASICVQSFCRGELARTSFYFMKREAAAVKIQKNIRALLARKTYIQIKFSVVVLQTGFRSIAACDEFRYRKQSKASIVVQSFWRRHRAFSDYQKLKKASKISQYRWRGRASRSELHEQKASGKVVETESPATQEPSSPTGDSENSGKMEALITQEPSSPTGDAENSGKIEALITQEPSSPTGDAGNSAKIKALTAEVENLKSMLQAEQLRANECERKYSEAQESNYEIRRKLDETEKRVHQLQDSLNRMICCMSNQVSELKMILSTSSKLSSTFRPIARVDVTSSTSDTSSTDSDFTFPAPVSTSVNFSSPSPNSFQLIVQDISAGDVSGSESDKDGPFDDVF</sequence>